<dbReference type="EMBL" id="NWTC01000025">
    <property type="protein sequence ID" value="PDT45005.1"/>
    <property type="molecule type" value="Genomic_DNA"/>
</dbReference>
<proteinExistence type="predicted"/>
<dbReference type="AlphaFoldDB" id="A0A2A6LRJ6"/>
<dbReference type="Proteomes" id="UP000220353">
    <property type="component" value="Unassembled WGS sequence"/>
</dbReference>
<organism evidence="1 2">
    <name type="scientific">Rhizobium fredii</name>
    <name type="common">Sinorhizobium fredii</name>
    <dbReference type="NCBI Taxonomy" id="380"/>
    <lineage>
        <taxon>Bacteria</taxon>
        <taxon>Pseudomonadati</taxon>
        <taxon>Pseudomonadota</taxon>
        <taxon>Alphaproteobacteria</taxon>
        <taxon>Hyphomicrobiales</taxon>
        <taxon>Rhizobiaceae</taxon>
        <taxon>Sinorhizobium/Ensifer group</taxon>
        <taxon>Sinorhizobium</taxon>
    </lineage>
</organism>
<evidence type="ECO:0000313" key="1">
    <source>
        <dbReference type="EMBL" id="PDT45005.1"/>
    </source>
</evidence>
<evidence type="ECO:0000313" key="2">
    <source>
        <dbReference type="Proteomes" id="UP000220353"/>
    </source>
</evidence>
<gene>
    <name evidence="1" type="ORF">CO661_25495</name>
</gene>
<sequence>MLKAWNQITLQRVQHWNESGLPGDTSSLGCPRAAPVRVAHPVTVMSVRNHRHRTKFIPAAAGTSPFCRDPIARRNFPTLVGGLATACPIFVAGLPPRVCSATVRLREDRRSVEAVDHNRLSRGCRSPRR</sequence>
<name>A0A2A6LRJ6_RHIFR</name>
<comment type="caution">
    <text evidence="1">The sequence shown here is derived from an EMBL/GenBank/DDBJ whole genome shotgun (WGS) entry which is preliminary data.</text>
</comment>
<reference evidence="1 2" key="1">
    <citation type="submission" date="2017-09" db="EMBL/GenBank/DDBJ databases">
        <title>Comparative genomics of rhizobia isolated from Phaseolus vulgaris in China.</title>
        <authorList>
            <person name="Tong W."/>
        </authorList>
    </citation>
    <scope>NUCLEOTIDE SEQUENCE [LARGE SCALE GENOMIC DNA]</scope>
    <source>
        <strain evidence="1 2">PCH1</strain>
    </source>
</reference>
<accession>A0A2A6LRJ6</accession>
<protein>
    <submittedName>
        <fullName evidence="1">Uncharacterized protein</fullName>
    </submittedName>
</protein>